<feature type="domain" description="PDZ" evidence="10">
    <location>
        <begin position="13"/>
        <end position="100"/>
    </location>
</feature>
<dbReference type="FunCoup" id="A0A3P8VB03">
    <property type="interactions" value="895"/>
</dbReference>
<proteinExistence type="predicted"/>
<evidence type="ECO:0000313" key="12">
    <source>
        <dbReference type="Proteomes" id="UP000265120"/>
    </source>
</evidence>
<evidence type="ECO:0000259" key="10">
    <source>
        <dbReference type="PROSITE" id="PS50106"/>
    </source>
</evidence>
<evidence type="ECO:0000256" key="6">
    <source>
        <dbReference type="ARBA" id="ARBA00023136"/>
    </source>
</evidence>
<keyword evidence="5" id="KW-0496">Mitochondrion</keyword>
<evidence type="ECO:0000256" key="9">
    <source>
        <dbReference type="ARBA" id="ARBA00075222"/>
    </source>
</evidence>
<evidence type="ECO:0000256" key="4">
    <source>
        <dbReference type="ARBA" id="ARBA00022989"/>
    </source>
</evidence>
<evidence type="ECO:0000256" key="5">
    <source>
        <dbReference type="ARBA" id="ARBA00023128"/>
    </source>
</evidence>
<dbReference type="OMA" id="YHHEVVE"/>
<dbReference type="Ensembl" id="ENSCSET00000012658.1">
    <property type="protein sequence ID" value="ENSCSEP00000012508.1"/>
    <property type="gene ID" value="ENSCSEG00000008085.1"/>
</dbReference>
<dbReference type="SMART" id="SM00228">
    <property type="entry name" value="PDZ"/>
    <property type="match status" value="1"/>
</dbReference>
<keyword evidence="12" id="KW-1185">Reference proteome</keyword>
<dbReference type="GO" id="GO:0019901">
    <property type="term" value="F:protein kinase binding"/>
    <property type="evidence" value="ECO:0007669"/>
    <property type="project" value="TreeGrafter"/>
</dbReference>
<dbReference type="InterPro" id="IPR001478">
    <property type="entry name" value="PDZ"/>
</dbReference>
<dbReference type="AlphaFoldDB" id="A0A3P8VB03"/>
<protein>
    <recommendedName>
        <fullName evidence="8">Synaptojanin-2-binding protein</fullName>
    </recommendedName>
    <alternativeName>
        <fullName evidence="9">Mitochondrial outer membrane protein 25</fullName>
    </alternativeName>
</protein>
<dbReference type="CDD" id="cd06709">
    <property type="entry name" value="PDZ_SYNJ2BP-like"/>
    <property type="match status" value="1"/>
</dbReference>
<dbReference type="GO" id="GO:0097120">
    <property type="term" value="P:receptor localization to synapse"/>
    <property type="evidence" value="ECO:0007669"/>
    <property type="project" value="TreeGrafter"/>
</dbReference>
<dbReference type="PROSITE" id="PS50106">
    <property type="entry name" value="PDZ"/>
    <property type="match status" value="1"/>
</dbReference>
<dbReference type="STRING" id="244447.ENSCSEP00000012508"/>
<evidence type="ECO:0000256" key="2">
    <source>
        <dbReference type="ARBA" id="ARBA00022692"/>
    </source>
</evidence>
<dbReference type="InParanoid" id="A0A3P8VB03"/>
<evidence type="ECO:0000256" key="3">
    <source>
        <dbReference type="ARBA" id="ARBA00022787"/>
    </source>
</evidence>
<evidence type="ECO:0000256" key="7">
    <source>
        <dbReference type="ARBA" id="ARBA00063547"/>
    </source>
</evidence>
<evidence type="ECO:0000256" key="8">
    <source>
        <dbReference type="ARBA" id="ARBA00070337"/>
    </source>
</evidence>
<dbReference type="PANTHER" id="PTHR23119:SF51">
    <property type="entry name" value="DISKS LARGE 1 TUMOR SUPPRESSOR PROTEIN"/>
    <property type="match status" value="1"/>
</dbReference>
<dbReference type="GO" id="GO:0045197">
    <property type="term" value="P:establishment or maintenance of epithelial cell apical/basal polarity"/>
    <property type="evidence" value="ECO:0007669"/>
    <property type="project" value="TreeGrafter"/>
</dbReference>
<name>A0A3P8VB03_CYNSE</name>
<dbReference type="FunFam" id="2.30.42.10:FF:000161">
    <property type="entry name" value="Synaptojanin-2-binding protein"/>
    <property type="match status" value="1"/>
</dbReference>
<comment type="subcellular location">
    <subcellularLocation>
        <location evidence="1">Mitochondrion outer membrane</location>
    </subcellularLocation>
</comment>
<comment type="subunit">
    <text evidence="7">Binds (via the PDZ domain) to isoform 2A of SYNJ2 (via the unique motif in the C-terminus). Interacts (via C-terminus) with RALBP1. Interacts (via PDZ domain) with ACVR2A (via C-terminus) and ACVR2B (via C-terminus). Forms a ternary complex with ACVR2A and RALBP1. Interacts with MAPK12. Interacts with DLL1; enhances DLL1 protein stability, and promotes notch signaling in endothelial cells.</text>
</comment>
<sequence length="160" mass="17091">MNGSLRSSDNVMDIRLKRGPAGLGFNIVGGVDLQYVVNDSGIYVSKIKEDGAAALDGRLQEGDKILAINGIQLKDMTHKAAVDIFRTAGEDVELRVLKNIPPHMNGPSDSQTEPHSSALCGSRCNGKVSPDEASDGFSCSAERQTLCHSQNICRASGLYE</sequence>
<keyword evidence="2" id="KW-0812">Transmembrane</keyword>
<keyword evidence="4" id="KW-1133">Transmembrane helix</keyword>
<keyword evidence="3" id="KW-1000">Mitochondrion outer membrane</keyword>
<dbReference type="GO" id="GO:0016323">
    <property type="term" value="C:basolateral plasma membrane"/>
    <property type="evidence" value="ECO:0007669"/>
    <property type="project" value="TreeGrafter"/>
</dbReference>
<evidence type="ECO:0000313" key="11">
    <source>
        <dbReference type="Ensembl" id="ENSCSEP00000012508.1"/>
    </source>
</evidence>
<keyword evidence="6" id="KW-0472">Membrane</keyword>
<reference evidence="11" key="3">
    <citation type="submission" date="2025-09" db="UniProtKB">
        <authorList>
            <consortium name="Ensembl"/>
        </authorList>
    </citation>
    <scope>IDENTIFICATION</scope>
</reference>
<dbReference type="InterPro" id="IPR036034">
    <property type="entry name" value="PDZ_sf"/>
</dbReference>
<dbReference type="GO" id="GO:0030054">
    <property type="term" value="C:cell junction"/>
    <property type="evidence" value="ECO:0007669"/>
    <property type="project" value="TreeGrafter"/>
</dbReference>
<dbReference type="GO" id="GO:0043113">
    <property type="term" value="P:receptor clustering"/>
    <property type="evidence" value="ECO:0007669"/>
    <property type="project" value="TreeGrafter"/>
</dbReference>
<dbReference type="SUPFAM" id="SSF50156">
    <property type="entry name" value="PDZ domain-like"/>
    <property type="match status" value="1"/>
</dbReference>
<dbReference type="InterPro" id="IPR050614">
    <property type="entry name" value="Synaptic_Scaffolding_LAP-MAGUK"/>
</dbReference>
<dbReference type="GeneTree" id="ENSGT00830000128402"/>
<evidence type="ECO:0000256" key="1">
    <source>
        <dbReference type="ARBA" id="ARBA00004294"/>
    </source>
</evidence>
<dbReference type="PANTHER" id="PTHR23119">
    <property type="entry name" value="DISCS LARGE"/>
    <property type="match status" value="1"/>
</dbReference>
<dbReference type="GO" id="GO:0005741">
    <property type="term" value="C:mitochondrial outer membrane"/>
    <property type="evidence" value="ECO:0007669"/>
    <property type="project" value="UniProtKB-SubCell"/>
</dbReference>
<accession>A0A3P8VB03</accession>
<reference evidence="11" key="2">
    <citation type="submission" date="2025-08" db="UniProtKB">
        <authorList>
            <consortium name="Ensembl"/>
        </authorList>
    </citation>
    <scope>IDENTIFICATION</scope>
</reference>
<reference evidence="11 12" key="1">
    <citation type="journal article" date="2014" name="Nat. Genet.">
        <title>Whole-genome sequence of a flatfish provides insights into ZW sex chromosome evolution and adaptation to a benthic lifestyle.</title>
        <authorList>
            <person name="Chen S."/>
            <person name="Zhang G."/>
            <person name="Shao C."/>
            <person name="Huang Q."/>
            <person name="Liu G."/>
            <person name="Zhang P."/>
            <person name="Song W."/>
            <person name="An N."/>
            <person name="Chalopin D."/>
            <person name="Volff J.N."/>
            <person name="Hong Y."/>
            <person name="Li Q."/>
            <person name="Sha Z."/>
            <person name="Zhou H."/>
            <person name="Xie M."/>
            <person name="Yu Q."/>
            <person name="Liu Y."/>
            <person name="Xiang H."/>
            <person name="Wang N."/>
            <person name="Wu K."/>
            <person name="Yang C."/>
            <person name="Zhou Q."/>
            <person name="Liao X."/>
            <person name="Yang L."/>
            <person name="Hu Q."/>
            <person name="Zhang J."/>
            <person name="Meng L."/>
            <person name="Jin L."/>
            <person name="Tian Y."/>
            <person name="Lian J."/>
            <person name="Yang J."/>
            <person name="Miao G."/>
            <person name="Liu S."/>
            <person name="Liang Z."/>
            <person name="Yan F."/>
            <person name="Li Y."/>
            <person name="Sun B."/>
            <person name="Zhang H."/>
            <person name="Zhang J."/>
            <person name="Zhu Y."/>
            <person name="Du M."/>
            <person name="Zhao Y."/>
            <person name="Schartl M."/>
            <person name="Tang Q."/>
            <person name="Wang J."/>
        </authorList>
    </citation>
    <scope>NUCLEOTIDE SEQUENCE</scope>
</reference>
<dbReference type="Gene3D" id="2.30.42.10">
    <property type="match status" value="1"/>
</dbReference>
<dbReference type="Proteomes" id="UP000265120">
    <property type="component" value="Chromosome 1"/>
</dbReference>
<dbReference type="Pfam" id="PF00595">
    <property type="entry name" value="PDZ"/>
    <property type="match status" value="1"/>
</dbReference>
<organism evidence="11 12">
    <name type="scientific">Cynoglossus semilaevis</name>
    <name type="common">Tongue sole</name>
    <dbReference type="NCBI Taxonomy" id="244447"/>
    <lineage>
        <taxon>Eukaryota</taxon>
        <taxon>Metazoa</taxon>
        <taxon>Chordata</taxon>
        <taxon>Craniata</taxon>
        <taxon>Vertebrata</taxon>
        <taxon>Euteleostomi</taxon>
        <taxon>Actinopterygii</taxon>
        <taxon>Neopterygii</taxon>
        <taxon>Teleostei</taxon>
        <taxon>Neoteleostei</taxon>
        <taxon>Acanthomorphata</taxon>
        <taxon>Carangaria</taxon>
        <taxon>Pleuronectiformes</taxon>
        <taxon>Pleuronectoidei</taxon>
        <taxon>Cynoglossidae</taxon>
        <taxon>Cynoglossinae</taxon>
        <taxon>Cynoglossus</taxon>
    </lineage>
</organism>
<dbReference type="GO" id="GO:0098609">
    <property type="term" value="P:cell-cell adhesion"/>
    <property type="evidence" value="ECO:0007669"/>
    <property type="project" value="TreeGrafter"/>
</dbReference>